<evidence type="ECO:0000256" key="3">
    <source>
        <dbReference type="ARBA" id="ARBA00022737"/>
    </source>
</evidence>
<organism evidence="9">
    <name type="scientific">Hydatigena taeniaeformis</name>
    <name type="common">Feline tapeworm</name>
    <name type="synonym">Taenia taeniaeformis</name>
    <dbReference type="NCBI Taxonomy" id="6205"/>
    <lineage>
        <taxon>Eukaryota</taxon>
        <taxon>Metazoa</taxon>
        <taxon>Spiralia</taxon>
        <taxon>Lophotrochozoa</taxon>
        <taxon>Platyhelminthes</taxon>
        <taxon>Cestoda</taxon>
        <taxon>Eucestoda</taxon>
        <taxon>Cyclophyllidea</taxon>
        <taxon>Taeniidae</taxon>
        <taxon>Hydatigera</taxon>
    </lineage>
</organism>
<evidence type="ECO:0000313" key="7">
    <source>
        <dbReference type="EMBL" id="VDM22539.1"/>
    </source>
</evidence>
<feature type="compositionally biased region" description="Basic and acidic residues" evidence="6">
    <location>
        <begin position="21"/>
        <end position="34"/>
    </location>
</feature>
<feature type="coiled-coil region" evidence="5">
    <location>
        <begin position="148"/>
        <end position="182"/>
    </location>
</feature>
<reference evidence="9" key="1">
    <citation type="submission" date="2017-02" db="UniProtKB">
        <authorList>
            <consortium name="WormBaseParasite"/>
        </authorList>
    </citation>
    <scope>IDENTIFICATION</scope>
</reference>
<comment type="function">
    <text evidence="1">Tropomyosin, in association with the troponin complex, plays a central role in the calcium dependent regulation of muscle contraction.</text>
</comment>
<protein>
    <submittedName>
        <fullName evidence="9">Tropomyosin</fullName>
    </submittedName>
</protein>
<accession>A0A0R3WRL7</accession>
<sequence length="207" mass="23728">MKISELERSIEAAAAATQESVNRKTLETRSISDDERMAQLEEQVKEAKYIAEDAERKYDEAARRLAVTEVDLERAEARLETSERCAKTLEDQLSTIAAKLKAKEIARDKEELRIVGNNMKSLEVSEQEVTVEPVAGAVELEEMYLKRLNVLRDQVREAECRAEDAEAVSKRYEQEVQRVKDTLFSENKTFTLLRKEIDSALDEYHSI</sequence>
<dbReference type="PRINTS" id="PR00194">
    <property type="entry name" value="TROPOMYOSIN"/>
</dbReference>
<feature type="coiled-coil region" evidence="5">
    <location>
        <begin position="37"/>
        <end position="92"/>
    </location>
</feature>
<evidence type="ECO:0000313" key="9">
    <source>
        <dbReference type="WBParaSite" id="TTAC_0000340701-mRNA-1"/>
    </source>
</evidence>
<evidence type="ECO:0000256" key="2">
    <source>
        <dbReference type="ARBA" id="ARBA00009036"/>
    </source>
</evidence>
<proteinExistence type="inferred from homology"/>
<keyword evidence="4 5" id="KW-0175">Coiled coil</keyword>
<dbReference type="Pfam" id="PF00261">
    <property type="entry name" value="Tropomyosin"/>
    <property type="match status" value="1"/>
</dbReference>
<dbReference type="AlphaFoldDB" id="A0A0R3WRL7"/>
<dbReference type="OrthoDB" id="128924at2759"/>
<dbReference type="Gene3D" id="1.20.5.170">
    <property type="match status" value="2"/>
</dbReference>
<evidence type="ECO:0000313" key="8">
    <source>
        <dbReference type="Proteomes" id="UP000274429"/>
    </source>
</evidence>
<dbReference type="EMBL" id="UYWX01002368">
    <property type="protein sequence ID" value="VDM22539.1"/>
    <property type="molecule type" value="Genomic_DNA"/>
</dbReference>
<dbReference type="InterPro" id="IPR000533">
    <property type="entry name" value="Tropomyosin"/>
</dbReference>
<keyword evidence="3" id="KW-0677">Repeat</keyword>
<gene>
    <name evidence="7" type="ORF">TTAC_LOCUS3392</name>
</gene>
<keyword evidence="8" id="KW-1185">Reference proteome</keyword>
<reference evidence="7 8" key="2">
    <citation type="submission" date="2018-11" db="EMBL/GenBank/DDBJ databases">
        <authorList>
            <consortium name="Pathogen Informatics"/>
        </authorList>
    </citation>
    <scope>NUCLEOTIDE SEQUENCE [LARGE SCALE GENOMIC DNA]</scope>
</reference>
<dbReference type="PANTHER" id="PTHR19269">
    <property type="entry name" value="TROPOMYOSIN"/>
    <property type="match status" value="1"/>
</dbReference>
<dbReference type="STRING" id="6205.A0A0R3WRL7"/>
<name>A0A0R3WRL7_HYDTA</name>
<dbReference type="Proteomes" id="UP000274429">
    <property type="component" value="Unassembled WGS sequence"/>
</dbReference>
<comment type="similarity">
    <text evidence="2">Belongs to the tropomyosin family.</text>
</comment>
<evidence type="ECO:0000256" key="1">
    <source>
        <dbReference type="ARBA" id="ARBA00002987"/>
    </source>
</evidence>
<evidence type="ECO:0000256" key="6">
    <source>
        <dbReference type="SAM" id="MobiDB-lite"/>
    </source>
</evidence>
<feature type="compositionally biased region" description="Basic and acidic residues" evidence="6">
    <location>
        <begin position="1"/>
        <end position="10"/>
    </location>
</feature>
<dbReference type="WBParaSite" id="TTAC_0000340701-mRNA-1">
    <property type="protein sequence ID" value="TTAC_0000340701-mRNA-1"/>
    <property type="gene ID" value="TTAC_0000340701"/>
</dbReference>
<evidence type="ECO:0000256" key="4">
    <source>
        <dbReference type="ARBA" id="ARBA00023054"/>
    </source>
</evidence>
<feature type="region of interest" description="Disordered" evidence="6">
    <location>
        <begin position="1"/>
        <end position="34"/>
    </location>
</feature>
<evidence type="ECO:0000256" key="5">
    <source>
        <dbReference type="SAM" id="Coils"/>
    </source>
</evidence>
<dbReference type="SUPFAM" id="SSF57997">
    <property type="entry name" value="Tropomyosin"/>
    <property type="match status" value="2"/>
</dbReference>